<gene>
    <name evidence="2" type="ORF">SEVIR_5G426400v2</name>
</gene>
<dbReference type="EMBL" id="CM016556">
    <property type="protein sequence ID" value="TKW18359.1"/>
    <property type="molecule type" value="Genomic_DNA"/>
</dbReference>
<evidence type="ECO:0000313" key="3">
    <source>
        <dbReference type="Proteomes" id="UP000298652"/>
    </source>
</evidence>
<proteinExistence type="predicted"/>
<name>A0A4U6UVV6_SETVI</name>
<feature type="region of interest" description="Disordered" evidence="1">
    <location>
        <begin position="1"/>
        <end position="67"/>
    </location>
</feature>
<dbReference type="AlphaFoldDB" id="A0A4U6UVV6"/>
<feature type="region of interest" description="Disordered" evidence="1">
    <location>
        <begin position="98"/>
        <end position="133"/>
    </location>
</feature>
<feature type="compositionally biased region" description="Low complexity" evidence="1">
    <location>
        <begin position="45"/>
        <end position="60"/>
    </location>
</feature>
<dbReference type="Gramene" id="TKW18359">
    <property type="protein sequence ID" value="TKW18359"/>
    <property type="gene ID" value="SEVIR_5G426400v2"/>
</dbReference>
<keyword evidence="3" id="KW-1185">Reference proteome</keyword>
<sequence>MEVDVALRHEPFTPSPGATGGPAQEERVWPVNGRAADGAGRRRFGAAARGAVQGRAGRPGPSEEWARDRSGWRWCERYIGRADGRHDGDATRVAAIGARAEPGAETSRARRGRRSAGGRAEPLFRPEPTGQPTRAIAADPGLVGDRAAYPVGSTAERVKIVLSSPAVGLAPEREEGRGIVCADVYRVGRVVSTPRVRSPSSAMAELGLRGAKAAEELFHCQISFFAGSEVDPFVFSGEVRPARGSSFVFSFNFGRLKETTANPLRFAFPLLLFWIRFLDCWIPS</sequence>
<evidence type="ECO:0000256" key="1">
    <source>
        <dbReference type="SAM" id="MobiDB-lite"/>
    </source>
</evidence>
<accession>A0A4U6UVV6</accession>
<reference evidence="2" key="1">
    <citation type="submission" date="2019-03" db="EMBL/GenBank/DDBJ databases">
        <title>WGS assembly of Setaria viridis.</title>
        <authorList>
            <person name="Huang P."/>
            <person name="Jenkins J."/>
            <person name="Grimwood J."/>
            <person name="Barry K."/>
            <person name="Healey A."/>
            <person name="Mamidi S."/>
            <person name="Sreedasyam A."/>
            <person name="Shu S."/>
            <person name="Feldman M."/>
            <person name="Wu J."/>
            <person name="Yu Y."/>
            <person name="Chen C."/>
            <person name="Johnson J."/>
            <person name="Rokhsar D."/>
            <person name="Baxter I."/>
            <person name="Schmutz J."/>
            <person name="Brutnell T."/>
            <person name="Kellogg E."/>
        </authorList>
    </citation>
    <scope>NUCLEOTIDE SEQUENCE [LARGE SCALE GENOMIC DNA]</scope>
</reference>
<feature type="compositionally biased region" description="Basic and acidic residues" evidence="1">
    <location>
        <begin position="1"/>
        <end position="11"/>
    </location>
</feature>
<dbReference type="Proteomes" id="UP000298652">
    <property type="component" value="Chromosome 5"/>
</dbReference>
<organism evidence="2 3">
    <name type="scientific">Setaria viridis</name>
    <name type="common">Green bristlegrass</name>
    <name type="synonym">Setaria italica subsp. viridis</name>
    <dbReference type="NCBI Taxonomy" id="4556"/>
    <lineage>
        <taxon>Eukaryota</taxon>
        <taxon>Viridiplantae</taxon>
        <taxon>Streptophyta</taxon>
        <taxon>Embryophyta</taxon>
        <taxon>Tracheophyta</taxon>
        <taxon>Spermatophyta</taxon>
        <taxon>Magnoliopsida</taxon>
        <taxon>Liliopsida</taxon>
        <taxon>Poales</taxon>
        <taxon>Poaceae</taxon>
        <taxon>PACMAD clade</taxon>
        <taxon>Panicoideae</taxon>
        <taxon>Panicodae</taxon>
        <taxon>Paniceae</taxon>
        <taxon>Cenchrinae</taxon>
        <taxon>Setaria</taxon>
    </lineage>
</organism>
<protein>
    <submittedName>
        <fullName evidence="2">Uncharacterized protein</fullName>
    </submittedName>
</protein>
<evidence type="ECO:0000313" key="2">
    <source>
        <dbReference type="EMBL" id="TKW18359.1"/>
    </source>
</evidence>